<dbReference type="Proteomes" id="UP000254107">
    <property type="component" value="Unassembled WGS sequence"/>
</dbReference>
<dbReference type="InterPro" id="IPR010982">
    <property type="entry name" value="Lambda_DNA-bd_dom_sf"/>
</dbReference>
<name>A0A1V4GPF0_MORLA</name>
<evidence type="ECO:0000313" key="2">
    <source>
        <dbReference type="EMBL" id="OPH34559.1"/>
    </source>
</evidence>
<sequence length="116" mass="13133">MTIKPIKNDDDLTLAFIALEKVFQAENGTRQADERDILLALIEHYESKHYPIPHADPVSAIYFAMEQQGLSRDELTPYLGAKSKISEILNGKRPLSLSMIKRLHKGLKIPYESLLA</sequence>
<keyword evidence="5" id="KW-1185">Reference proteome</keyword>
<evidence type="ECO:0000313" key="4">
    <source>
        <dbReference type="Proteomes" id="UP000191025"/>
    </source>
</evidence>
<evidence type="ECO:0000313" key="3">
    <source>
        <dbReference type="EMBL" id="STY99992.1"/>
    </source>
</evidence>
<reference evidence="4" key="1">
    <citation type="submission" date="2017-03" db="EMBL/GenBank/DDBJ databases">
        <title>Draft genome sequence of Moraxella equi CCUG 4950T type strain.</title>
        <authorList>
            <person name="Salva-Serra F."/>
            <person name="Engstrom-Jakobsson H."/>
            <person name="Thorell K."/>
            <person name="Jaen-Luchoro D."/>
            <person name="Gonzales-Siles L."/>
            <person name="Karlsson R."/>
            <person name="Yazdan S."/>
            <person name="Boulund F."/>
            <person name="Johnning A."/>
            <person name="Engstrand L."/>
            <person name="Kristiansson E."/>
            <person name="Moore E."/>
        </authorList>
    </citation>
    <scope>NUCLEOTIDE SEQUENCE [LARGE SCALE GENOMIC DNA]</scope>
    <source>
        <strain evidence="4">CCUG 4441</strain>
    </source>
</reference>
<protein>
    <submittedName>
        <fullName evidence="3">Predicted transcription regulator containing HTH domain</fullName>
    </submittedName>
    <submittedName>
        <fullName evidence="2">Transcriptional regulator</fullName>
    </submittedName>
</protein>
<gene>
    <name evidence="2" type="ORF">B5J94_11005</name>
    <name evidence="3" type="ORF">NCTC7911_01374</name>
</gene>
<evidence type="ECO:0000259" key="1">
    <source>
        <dbReference type="PROSITE" id="PS50943"/>
    </source>
</evidence>
<reference evidence="2" key="2">
    <citation type="submission" date="2017-03" db="EMBL/GenBank/DDBJ databases">
        <authorList>
            <person name="Afonso C.L."/>
            <person name="Miller P.J."/>
            <person name="Scott M.A."/>
            <person name="Spackman E."/>
            <person name="Goraichik I."/>
            <person name="Dimitrov K.M."/>
            <person name="Suarez D.L."/>
            <person name="Swayne D.E."/>
        </authorList>
    </citation>
    <scope>NUCLEOTIDE SEQUENCE</scope>
    <source>
        <strain evidence="2">CCUG 4441</strain>
    </source>
</reference>
<dbReference type="SMART" id="SM00530">
    <property type="entry name" value="HTH_XRE"/>
    <property type="match status" value="1"/>
</dbReference>
<feature type="domain" description="HTH cro/C1-type" evidence="1">
    <location>
        <begin position="61"/>
        <end position="114"/>
    </location>
</feature>
<dbReference type="Proteomes" id="UP000191025">
    <property type="component" value="Unassembled WGS sequence"/>
</dbReference>
<reference evidence="3 5" key="3">
    <citation type="submission" date="2018-06" db="EMBL/GenBank/DDBJ databases">
        <authorList>
            <consortium name="Pathogen Informatics"/>
            <person name="Doyle S."/>
        </authorList>
    </citation>
    <scope>NUCLEOTIDE SEQUENCE [LARGE SCALE GENOMIC DNA]</scope>
    <source>
        <strain evidence="3 5">NCTC7911</strain>
    </source>
</reference>
<organism evidence="2 4">
    <name type="scientific">Moraxella lacunata</name>
    <dbReference type="NCBI Taxonomy" id="477"/>
    <lineage>
        <taxon>Bacteria</taxon>
        <taxon>Pseudomonadati</taxon>
        <taxon>Pseudomonadota</taxon>
        <taxon>Gammaproteobacteria</taxon>
        <taxon>Moraxellales</taxon>
        <taxon>Moraxellaceae</taxon>
        <taxon>Moraxella</taxon>
    </lineage>
</organism>
<dbReference type="PANTHER" id="PTHR40455:SF1">
    <property type="entry name" value="ANTITOXIN HIGA"/>
    <property type="match status" value="1"/>
</dbReference>
<dbReference type="EMBL" id="UGQC01000001">
    <property type="protein sequence ID" value="STY99992.1"/>
    <property type="molecule type" value="Genomic_DNA"/>
</dbReference>
<dbReference type="InterPro" id="IPR039060">
    <property type="entry name" value="Antitox_HigA"/>
</dbReference>
<dbReference type="PROSITE" id="PS50943">
    <property type="entry name" value="HTH_CROC1"/>
    <property type="match status" value="1"/>
</dbReference>
<evidence type="ECO:0000313" key="5">
    <source>
        <dbReference type="Proteomes" id="UP000254107"/>
    </source>
</evidence>
<dbReference type="GeneID" id="302269971"/>
<accession>A0A1V4GPF0</accession>
<dbReference type="EMBL" id="MXAN01000082">
    <property type="protein sequence ID" value="OPH34559.1"/>
    <property type="molecule type" value="Genomic_DNA"/>
</dbReference>
<dbReference type="SUPFAM" id="SSF47413">
    <property type="entry name" value="lambda repressor-like DNA-binding domains"/>
    <property type="match status" value="1"/>
</dbReference>
<dbReference type="Pfam" id="PF01381">
    <property type="entry name" value="HTH_3"/>
    <property type="match status" value="1"/>
</dbReference>
<dbReference type="GO" id="GO:0001046">
    <property type="term" value="F:core promoter sequence-specific DNA binding"/>
    <property type="evidence" value="ECO:0007669"/>
    <property type="project" value="TreeGrafter"/>
</dbReference>
<dbReference type="PANTHER" id="PTHR40455">
    <property type="entry name" value="ANTITOXIN HIGA"/>
    <property type="match status" value="1"/>
</dbReference>
<proteinExistence type="predicted"/>
<dbReference type="RefSeq" id="WP_062501394.1">
    <property type="nucleotide sequence ID" value="NZ_MXAN01000082.1"/>
</dbReference>
<dbReference type="Gene3D" id="1.10.260.40">
    <property type="entry name" value="lambda repressor-like DNA-binding domains"/>
    <property type="match status" value="1"/>
</dbReference>
<dbReference type="AlphaFoldDB" id="A0A1V4GPF0"/>
<dbReference type="InterPro" id="IPR001387">
    <property type="entry name" value="Cro/C1-type_HTH"/>
</dbReference>
<dbReference type="GO" id="GO:0006355">
    <property type="term" value="P:regulation of DNA-templated transcription"/>
    <property type="evidence" value="ECO:0007669"/>
    <property type="project" value="InterPro"/>
</dbReference>